<feature type="compositionally biased region" description="Low complexity" evidence="1">
    <location>
        <begin position="57"/>
        <end position="70"/>
    </location>
</feature>
<reference evidence="2" key="1">
    <citation type="submission" date="2025-08" db="UniProtKB">
        <authorList>
            <consortium name="Ensembl"/>
        </authorList>
    </citation>
    <scope>IDENTIFICATION</scope>
</reference>
<dbReference type="OMA" id="SSAYHWE"/>
<gene>
    <name evidence="2" type="primary">CCDC200</name>
</gene>
<accession>A0A2K6TS98</accession>
<feature type="compositionally biased region" description="Pro residues" evidence="1">
    <location>
        <begin position="71"/>
        <end position="83"/>
    </location>
</feature>
<sequence length="127" mass="14172">ELKKHQEEEQQSEKKIQPPKKLNVLQPPEVKLWISRKPPQSQLSVQPPSQPPPQPSSLPQAQAQAQAQPRPQQPQPQPPPQPTQPSAQAPHTQPTTICNLQNDSQRPGLTNPSQSSPTKNTRYSQLK</sequence>
<feature type="region of interest" description="Disordered" evidence="1">
    <location>
        <begin position="1"/>
        <end position="127"/>
    </location>
</feature>
<dbReference type="Proteomes" id="UP000233220">
    <property type="component" value="Unplaced"/>
</dbReference>
<feature type="compositionally biased region" description="Low complexity" evidence="1">
    <location>
        <begin position="38"/>
        <end position="47"/>
    </location>
</feature>
<keyword evidence="3" id="KW-1185">Reference proteome</keyword>
<evidence type="ECO:0000256" key="1">
    <source>
        <dbReference type="SAM" id="MobiDB-lite"/>
    </source>
</evidence>
<evidence type="ECO:0000313" key="2">
    <source>
        <dbReference type="Ensembl" id="ENSSBOP00000022448.1"/>
    </source>
</evidence>
<dbReference type="GeneTree" id="ENSGT00850000133618"/>
<feature type="compositionally biased region" description="Basic and acidic residues" evidence="1">
    <location>
        <begin position="1"/>
        <end position="16"/>
    </location>
</feature>
<organism evidence="2 3">
    <name type="scientific">Saimiri boliviensis boliviensis</name>
    <name type="common">Bolivian squirrel monkey</name>
    <dbReference type="NCBI Taxonomy" id="39432"/>
    <lineage>
        <taxon>Eukaryota</taxon>
        <taxon>Metazoa</taxon>
        <taxon>Chordata</taxon>
        <taxon>Craniata</taxon>
        <taxon>Vertebrata</taxon>
        <taxon>Euteleostomi</taxon>
        <taxon>Mammalia</taxon>
        <taxon>Eutheria</taxon>
        <taxon>Euarchontoglires</taxon>
        <taxon>Primates</taxon>
        <taxon>Haplorrhini</taxon>
        <taxon>Platyrrhini</taxon>
        <taxon>Cebidae</taxon>
        <taxon>Saimiriinae</taxon>
        <taxon>Saimiri</taxon>
    </lineage>
</organism>
<evidence type="ECO:0000313" key="3">
    <source>
        <dbReference type="Proteomes" id="UP000233220"/>
    </source>
</evidence>
<reference evidence="2" key="2">
    <citation type="submission" date="2025-09" db="UniProtKB">
        <authorList>
            <consortium name="Ensembl"/>
        </authorList>
    </citation>
    <scope>IDENTIFICATION</scope>
</reference>
<protein>
    <submittedName>
        <fullName evidence="2">Coiled-coil domain containing 200</fullName>
    </submittedName>
</protein>
<feature type="compositionally biased region" description="Polar residues" evidence="1">
    <location>
        <begin position="95"/>
        <end position="127"/>
    </location>
</feature>
<dbReference type="AlphaFoldDB" id="A0A2K6TS98"/>
<dbReference type="Ensembl" id="ENSSBOT00000039298.1">
    <property type="protein sequence ID" value="ENSSBOP00000022448.1"/>
    <property type="gene ID" value="ENSSBOG00000027762.1"/>
</dbReference>
<proteinExistence type="predicted"/>
<feature type="compositionally biased region" description="Low complexity" evidence="1">
    <location>
        <begin position="84"/>
        <end position="94"/>
    </location>
</feature>
<name>A0A2K6TS98_SAIBB</name>